<dbReference type="PANTHER" id="PTHR43547:SF2">
    <property type="entry name" value="HYBRID SIGNAL TRANSDUCTION HISTIDINE KINASE C"/>
    <property type="match status" value="1"/>
</dbReference>
<evidence type="ECO:0000313" key="9">
    <source>
        <dbReference type="EMBL" id="PIE32078.1"/>
    </source>
</evidence>
<comment type="caution">
    <text evidence="9">The sequence shown here is derived from an EMBL/GenBank/DDBJ whole genome shotgun (WGS) entry which is preliminary data.</text>
</comment>
<feature type="modified residue" description="4-aspartylphosphate" evidence="6">
    <location>
        <position position="56"/>
    </location>
</feature>
<dbReference type="CDD" id="cd19920">
    <property type="entry name" value="REC_PA4781-like"/>
    <property type="match status" value="1"/>
</dbReference>
<dbReference type="InterPro" id="IPR003661">
    <property type="entry name" value="HisK_dim/P_dom"/>
</dbReference>
<evidence type="ECO:0000259" key="7">
    <source>
        <dbReference type="PROSITE" id="PS50109"/>
    </source>
</evidence>
<dbReference type="PRINTS" id="PR00344">
    <property type="entry name" value="BCTRLSENSOR"/>
</dbReference>
<evidence type="ECO:0000256" key="4">
    <source>
        <dbReference type="ARBA" id="ARBA00022679"/>
    </source>
</evidence>
<dbReference type="EMBL" id="PDSK01000118">
    <property type="protein sequence ID" value="PIE32078.1"/>
    <property type="molecule type" value="Genomic_DNA"/>
</dbReference>
<dbReference type="SUPFAM" id="SSF47384">
    <property type="entry name" value="Homodimeric domain of signal transducing histidine kinase"/>
    <property type="match status" value="1"/>
</dbReference>
<keyword evidence="3 6" id="KW-0597">Phosphoprotein</keyword>
<dbReference type="Gene3D" id="3.40.50.2300">
    <property type="match status" value="1"/>
</dbReference>
<dbReference type="InterPro" id="IPR004358">
    <property type="entry name" value="Sig_transdc_His_kin-like_C"/>
</dbReference>
<comment type="catalytic activity">
    <reaction evidence="1">
        <text>ATP + protein L-histidine = ADP + protein N-phospho-L-histidine.</text>
        <dbReference type="EC" id="2.7.13.3"/>
    </reaction>
</comment>
<keyword evidence="5" id="KW-0418">Kinase</keyword>
<dbReference type="InterPro" id="IPR036890">
    <property type="entry name" value="HATPase_C_sf"/>
</dbReference>
<dbReference type="GO" id="GO:0000155">
    <property type="term" value="F:phosphorelay sensor kinase activity"/>
    <property type="evidence" value="ECO:0007669"/>
    <property type="project" value="InterPro"/>
</dbReference>
<dbReference type="Gene3D" id="3.30.565.10">
    <property type="entry name" value="Histidine kinase-like ATPase, C-terminal domain"/>
    <property type="match status" value="1"/>
</dbReference>
<feature type="domain" description="Histidine kinase" evidence="7">
    <location>
        <begin position="159"/>
        <end position="378"/>
    </location>
</feature>
<reference evidence="9 10" key="1">
    <citation type="submission" date="2017-10" db="EMBL/GenBank/DDBJ databases">
        <title>Novel microbial diversity and functional potential in the marine mammal oral microbiome.</title>
        <authorList>
            <person name="Dudek N.K."/>
            <person name="Sun C.L."/>
            <person name="Burstein D."/>
            <person name="Kantor R.S."/>
            <person name="Aliaga Goltsman D.S."/>
            <person name="Bik E.M."/>
            <person name="Thomas B.C."/>
            <person name="Banfield J.F."/>
            <person name="Relman D.A."/>
        </authorList>
    </citation>
    <scope>NUCLEOTIDE SEQUENCE [LARGE SCALE GENOMIC DNA]</scope>
    <source>
        <strain evidence="9">DOLJORAL78_47_16</strain>
    </source>
</reference>
<evidence type="ECO:0000313" key="10">
    <source>
        <dbReference type="Proteomes" id="UP000230821"/>
    </source>
</evidence>
<dbReference type="SMART" id="SM00448">
    <property type="entry name" value="REC"/>
    <property type="match status" value="1"/>
</dbReference>
<evidence type="ECO:0000256" key="5">
    <source>
        <dbReference type="ARBA" id="ARBA00022777"/>
    </source>
</evidence>
<gene>
    <name evidence="9" type="ORF">CSA56_16570</name>
</gene>
<dbReference type="FunFam" id="3.30.565.10:FF:000006">
    <property type="entry name" value="Sensor histidine kinase WalK"/>
    <property type="match status" value="1"/>
</dbReference>
<dbReference type="PROSITE" id="PS50109">
    <property type="entry name" value="HIS_KIN"/>
    <property type="match status" value="1"/>
</dbReference>
<dbReference type="SMART" id="SM00388">
    <property type="entry name" value="HisKA"/>
    <property type="match status" value="1"/>
</dbReference>
<dbReference type="CDD" id="cd00075">
    <property type="entry name" value="HATPase"/>
    <property type="match status" value="1"/>
</dbReference>
<dbReference type="Pfam" id="PF00072">
    <property type="entry name" value="Response_reg"/>
    <property type="match status" value="1"/>
</dbReference>
<name>A0A2G6K8P5_9BACT</name>
<sequence>MEHPEPSVLIIEDNPSNLSVLFNLLSEAGFEVMVSPDGDYALTAAQEGQPDVILLDVMLCGIDGFEICRRLKASEKTQHIPIIFMTALTSTADKVKGFELGAVDYITKPFEPEEVLVRIKTHLTIQRLQVAFQIKNDELSASLERERELNMLKSRFISIASHEFRTPLSSILFSQNILKRYSKRVQDPELQAEMQEEFNSIKKAVQKMTTTLDDVLILSKSESGRLACNPTRFDIISICRKLIQRFRLMAKNHQVVLRTEIDELHVFADPKLMENVLSNLLSNAMKYSPAGGTILCELTRRGRQMLCAIQDEGIGIAEEDLDSVFEPFYRGSNASELEGTGLGLSIVKQFMELQGGMIWVESEMDRGTTFMVSLPLSG</sequence>
<dbReference type="EC" id="2.7.13.3" evidence="2"/>
<dbReference type="PANTHER" id="PTHR43547">
    <property type="entry name" value="TWO-COMPONENT HISTIDINE KINASE"/>
    <property type="match status" value="1"/>
</dbReference>
<evidence type="ECO:0000256" key="1">
    <source>
        <dbReference type="ARBA" id="ARBA00000085"/>
    </source>
</evidence>
<dbReference type="Proteomes" id="UP000230821">
    <property type="component" value="Unassembled WGS sequence"/>
</dbReference>
<feature type="domain" description="Response regulatory" evidence="8">
    <location>
        <begin position="7"/>
        <end position="123"/>
    </location>
</feature>
<dbReference type="SUPFAM" id="SSF52172">
    <property type="entry name" value="CheY-like"/>
    <property type="match status" value="1"/>
</dbReference>
<evidence type="ECO:0000256" key="6">
    <source>
        <dbReference type="PROSITE-ProRule" id="PRU00169"/>
    </source>
</evidence>
<dbReference type="CDD" id="cd00082">
    <property type="entry name" value="HisKA"/>
    <property type="match status" value="1"/>
</dbReference>
<keyword evidence="4" id="KW-0808">Transferase</keyword>
<dbReference type="AlphaFoldDB" id="A0A2G6K8P5"/>
<dbReference type="PROSITE" id="PS50110">
    <property type="entry name" value="RESPONSE_REGULATORY"/>
    <property type="match status" value="1"/>
</dbReference>
<dbReference type="InterPro" id="IPR011006">
    <property type="entry name" value="CheY-like_superfamily"/>
</dbReference>
<dbReference type="Pfam" id="PF00512">
    <property type="entry name" value="HisKA"/>
    <property type="match status" value="1"/>
</dbReference>
<dbReference type="Gene3D" id="1.10.287.130">
    <property type="match status" value="1"/>
</dbReference>
<dbReference type="SUPFAM" id="SSF55874">
    <property type="entry name" value="ATPase domain of HSP90 chaperone/DNA topoisomerase II/histidine kinase"/>
    <property type="match status" value="1"/>
</dbReference>
<dbReference type="SMART" id="SM00387">
    <property type="entry name" value="HATPase_c"/>
    <property type="match status" value="1"/>
</dbReference>
<protein>
    <recommendedName>
        <fullName evidence="2">histidine kinase</fullName>
        <ecNumber evidence="2">2.7.13.3</ecNumber>
    </recommendedName>
</protein>
<dbReference type="Pfam" id="PF02518">
    <property type="entry name" value="HATPase_c"/>
    <property type="match status" value="1"/>
</dbReference>
<accession>A0A2G6K8P5</accession>
<proteinExistence type="predicted"/>
<dbReference type="InterPro" id="IPR003594">
    <property type="entry name" value="HATPase_dom"/>
</dbReference>
<evidence type="ECO:0000259" key="8">
    <source>
        <dbReference type="PROSITE" id="PS50110"/>
    </source>
</evidence>
<dbReference type="InterPro" id="IPR036097">
    <property type="entry name" value="HisK_dim/P_sf"/>
</dbReference>
<evidence type="ECO:0000256" key="3">
    <source>
        <dbReference type="ARBA" id="ARBA00022553"/>
    </source>
</evidence>
<evidence type="ECO:0000256" key="2">
    <source>
        <dbReference type="ARBA" id="ARBA00012438"/>
    </source>
</evidence>
<organism evidence="9 10">
    <name type="scientific">candidate division KSB3 bacterium</name>
    <dbReference type="NCBI Taxonomy" id="2044937"/>
    <lineage>
        <taxon>Bacteria</taxon>
        <taxon>candidate division KSB3</taxon>
    </lineage>
</organism>
<dbReference type="InterPro" id="IPR005467">
    <property type="entry name" value="His_kinase_dom"/>
</dbReference>
<dbReference type="InterPro" id="IPR001789">
    <property type="entry name" value="Sig_transdc_resp-reg_receiver"/>
</dbReference>